<comment type="caution">
    <text evidence="1">The sequence shown here is derived from an EMBL/GenBank/DDBJ whole genome shotgun (WGS) entry which is preliminary data.</text>
</comment>
<organism evidence="1 2">
    <name type="scientific">Stylosanthes scabra</name>
    <dbReference type="NCBI Taxonomy" id="79078"/>
    <lineage>
        <taxon>Eukaryota</taxon>
        <taxon>Viridiplantae</taxon>
        <taxon>Streptophyta</taxon>
        <taxon>Embryophyta</taxon>
        <taxon>Tracheophyta</taxon>
        <taxon>Spermatophyta</taxon>
        <taxon>Magnoliopsida</taxon>
        <taxon>eudicotyledons</taxon>
        <taxon>Gunneridae</taxon>
        <taxon>Pentapetalae</taxon>
        <taxon>rosids</taxon>
        <taxon>fabids</taxon>
        <taxon>Fabales</taxon>
        <taxon>Fabaceae</taxon>
        <taxon>Papilionoideae</taxon>
        <taxon>50 kb inversion clade</taxon>
        <taxon>dalbergioids sensu lato</taxon>
        <taxon>Dalbergieae</taxon>
        <taxon>Pterocarpus clade</taxon>
        <taxon>Stylosanthes</taxon>
    </lineage>
</organism>
<dbReference type="Proteomes" id="UP001341840">
    <property type="component" value="Unassembled WGS sequence"/>
</dbReference>
<protein>
    <recommendedName>
        <fullName evidence="3">RNase H type-1 domain-containing protein</fullName>
    </recommendedName>
</protein>
<name>A0ABU6XQM6_9FABA</name>
<evidence type="ECO:0008006" key="3">
    <source>
        <dbReference type="Google" id="ProtNLM"/>
    </source>
</evidence>
<dbReference type="EMBL" id="JASCZI010212720">
    <property type="protein sequence ID" value="MED6200170.1"/>
    <property type="molecule type" value="Genomic_DNA"/>
</dbReference>
<keyword evidence="2" id="KW-1185">Reference proteome</keyword>
<evidence type="ECO:0000313" key="1">
    <source>
        <dbReference type="EMBL" id="MED6200170.1"/>
    </source>
</evidence>
<evidence type="ECO:0000313" key="2">
    <source>
        <dbReference type="Proteomes" id="UP001341840"/>
    </source>
</evidence>
<accession>A0ABU6XQM6</accession>
<sequence length="122" mass="14306">GYFTKEDGEIIVWMGEEIEGNTEGEAQLKELEMIVQFLLEELNVRNGSARLISGCKNIVDWAGGEQGTSWDNRFLRNKTHNMKEIFEDVKLVYKPVNEYKAKSQWEEMAMERKGRWIIWDDS</sequence>
<feature type="non-terminal residue" evidence="1">
    <location>
        <position position="1"/>
    </location>
</feature>
<gene>
    <name evidence="1" type="ORF">PIB30_082528</name>
</gene>
<proteinExistence type="predicted"/>
<reference evidence="1 2" key="1">
    <citation type="journal article" date="2023" name="Plants (Basel)">
        <title>Bridging the Gap: Combining Genomics and Transcriptomics Approaches to Understand Stylosanthes scabra, an Orphan Legume from the Brazilian Caatinga.</title>
        <authorList>
            <person name="Ferreira-Neto J.R.C."/>
            <person name="da Silva M.D."/>
            <person name="Binneck E."/>
            <person name="de Melo N.F."/>
            <person name="da Silva R.H."/>
            <person name="de Melo A.L.T.M."/>
            <person name="Pandolfi V."/>
            <person name="Bustamante F.O."/>
            <person name="Brasileiro-Vidal A.C."/>
            <person name="Benko-Iseppon A.M."/>
        </authorList>
    </citation>
    <scope>NUCLEOTIDE SEQUENCE [LARGE SCALE GENOMIC DNA]</scope>
    <source>
        <tissue evidence="1">Leaves</tissue>
    </source>
</reference>